<dbReference type="Proteomes" id="UP000317366">
    <property type="component" value="Unassembled WGS sequence"/>
</dbReference>
<proteinExistence type="inferred from homology"/>
<evidence type="ECO:0000313" key="3">
    <source>
        <dbReference type="EMBL" id="TMQ52351.1"/>
    </source>
</evidence>
<name>A0A538SLW0_UNCEI</name>
<dbReference type="EMBL" id="VBOX01000008">
    <property type="protein sequence ID" value="TMQ66459.1"/>
    <property type="molecule type" value="Genomic_DNA"/>
</dbReference>
<dbReference type="InterPro" id="IPR011008">
    <property type="entry name" value="Dimeric_a/b-barrel"/>
</dbReference>
<dbReference type="Proteomes" id="UP000319829">
    <property type="component" value="Unassembled WGS sequence"/>
</dbReference>
<gene>
    <name evidence="3" type="ORF">E6K74_12390</name>
    <name evidence="4" type="ORF">E6K77_01290</name>
</gene>
<sequence length="132" mass="14430">MNEDVSPGIPSQSGDPPPPWSMRTYIISLLYRGAYHPADPVKAEELQREHLAHISRLLREGKAIAVGPFLDDTDLRGICIFDSDSVDEVRAICLTDPGVRAGAFRVDVHPWYGPRGITFVPPRPPAEGGASE</sequence>
<dbReference type="EMBL" id="VBOU01000103">
    <property type="protein sequence ID" value="TMQ52351.1"/>
    <property type="molecule type" value="Genomic_DNA"/>
</dbReference>
<evidence type="ECO:0000313" key="5">
    <source>
        <dbReference type="Proteomes" id="UP000317366"/>
    </source>
</evidence>
<dbReference type="InterPro" id="IPR005545">
    <property type="entry name" value="YCII"/>
</dbReference>
<organism evidence="3 6">
    <name type="scientific">Eiseniibacteriota bacterium</name>
    <dbReference type="NCBI Taxonomy" id="2212470"/>
    <lineage>
        <taxon>Bacteria</taxon>
        <taxon>Candidatus Eiseniibacteriota</taxon>
    </lineage>
</organism>
<comment type="similarity">
    <text evidence="1">Belongs to the YciI family.</text>
</comment>
<feature type="domain" description="YCII-related" evidence="2">
    <location>
        <begin position="38"/>
        <end position="111"/>
    </location>
</feature>
<accession>A0A538SLW0</accession>
<protein>
    <recommendedName>
        <fullName evidence="2">YCII-related domain-containing protein</fullName>
    </recommendedName>
</protein>
<evidence type="ECO:0000259" key="2">
    <source>
        <dbReference type="Pfam" id="PF03795"/>
    </source>
</evidence>
<evidence type="ECO:0000313" key="6">
    <source>
        <dbReference type="Proteomes" id="UP000319829"/>
    </source>
</evidence>
<comment type="caution">
    <text evidence="3">The sequence shown here is derived from an EMBL/GenBank/DDBJ whole genome shotgun (WGS) entry which is preliminary data.</text>
</comment>
<dbReference type="SUPFAM" id="SSF54909">
    <property type="entry name" value="Dimeric alpha+beta barrel"/>
    <property type="match status" value="1"/>
</dbReference>
<evidence type="ECO:0000256" key="1">
    <source>
        <dbReference type="ARBA" id="ARBA00007689"/>
    </source>
</evidence>
<dbReference type="Gene3D" id="3.30.70.1060">
    <property type="entry name" value="Dimeric alpha+beta barrel"/>
    <property type="match status" value="1"/>
</dbReference>
<reference evidence="5 6" key="1">
    <citation type="journal article" date="2019" name="Nat. Microbiol.">
        <title>Mediterranean grassland soil C-N compound turnover is dependent on rainfall and depth, and is mediated by genomically divergent microorganisms.</title>
        <authorList>
            <person name="Diamond S."/>
            <person name="Andeer P.F."/>
            <person name="Li Z."/>
            <person name="Crits-Christoph A."/>
            <person name="Burstein D."/>
            <person name="Anantharaman K."/>
            <person name="Lane K.R."/>
            <person name="Thomas B.C."/>
            <person name="Pan C."/>
            <person name="Northen T.R."/>
            <person name="Banfield J.F."/>
        </authorList>
    </citation>
    <scope>NUCLEOTIDE SEQUENCE [LARGE SCALE GENOMIC DNA]</scope>
    <source>
        <strain evidence="3">WS_4</strain>
        <strain evidence="4">WS_7</strain>
    </source>
</reference>
<evidence type="ECO:0000313" key="4">
    <source>
        <dbReference type="EMBL" id="TMQ66459.1"/>
    </source>
</evidence>
<dbReference type="AlphaFoldDB" id="A0A538SLW0"/>
<dbReference type="Pfam" id="PF03795">
    <property type="entry name" value="YCII"/>
    <property type="match status" value="1"/>
</dbReference>